<evidence type="ECO:0000256" key="12">
    <source>
        <dbReference type="ARBA" id="ARBA00033342"/>
    </source>
</evidence>
<evidence type="ECO:0000256" key="3">
    <source>
        <dbReference type="ARBA" id="ARBA00015325"/>
    </source>
</evidence>
<keyword evidence="7 13" id="KW-0653">Protein transport</keyword>
<keyword evidence="5 13" id="KW-1003">Cell membrane</keyword>
<comment type="similarity">
    <text evidence="2 13">Belongs to the OXA1/ALB3/YidC family. Type 1 subfamily.</text>
</comment>
<keyword evidence="8 13" id="KW-1133">Transmembrane helix</keyword>
<dbReference type="InterPro" id="IPR047196">
    <property type="entry name" value="YidC_ALB_C"/>
</dbReference>
<comment type="function">
    <text evidence="13">Required for the insertion and/or proper folding and/or complex formation of integral membrane proteins into the membrane. Involved in integration of membrane proteins that insert both dependently and independently of the Sec translocase complex, as well as at least some lipoproteins. Aids folding of multispanning membrane proteins.</text>
</comment>
<evidence type="ECO:0000256" key="13">
    <source>
        <dbReference type="HAMAP-Rule" id="MF_01810"/>
    </source>
</evidence>
<evidence type="ECO:0000256" key="4">
    <source>
        <dbReference type="ARBA" id="ARBA00022448"/>
    </source>
</evidence>
<dbReference type="InterPro" id="IPR019998">
    <property type="entry name" value="Membr_insert_YidC"/>
</dbReference>
<dbReference type="GO" id="GO:0005886">
    <property type="term" value="C:plasma membrane"/>
    <property type="evidence" value="ECO:0007669"/>
    <property type="project" value="UniProtKB-SubCell"/>
</dbReference>
<dbReference type="PANTHER" id="PTHR12428">
    <property type="entry name" value="OXA1"/>
    <property type="match status" value="1"/>
</dbReference>
<evidence type="ECO:0000259" key="14">
    <source>
        <dbReference type="Pfam" id="PF02096"/>
    </source>
</evidence>
<dbReference type="CDD" id="cd20070">
    <property type="entry name" value="5TM_YidC_Alb3"/>
    <property type="match status" value="1"/>
</dbReference>
<dbReference type="InterPro" id="IPR001708">
    <property type="entry name" value="YidC/ALB3/OXA1/COX18"/>
</dbReference>
<dbReference type="PANTHER" id="PTHR12428:SF65">
    <property type="entry name" value="CYTOCHROME C OXIDASE ASSEMBLY PROTEIN COX18, MITOCHONDRIAL"/>
    <property type="match status" value="1"/>
</dbReference>
<dbReference type="InterPro" id="IPR028055">
    <property type="entry name" value="YidC/Oxa/ALB_C"/>
</dbReference>
<dbReference type="Proteomes" id="UP000265715">
    <property type="component" value="Unassembled WGS sequence"/>
</dbReference>
<dbReference type="AlphaFoldDB" id="A0A399F1H9"/>
<feature type="transmembrane region" description="Helical" evidence="13">
    <location>
        <begin position="286"/>
        <end position="305"/>
    </location>
</feature>
<evidence type="ECO:0000256" key="9">
    <source>
        <dbReference type="ARBA" id="ARBA00023136"/>
    </source>
</evidence>
<evidence type="ECO:0000256" key="1">
    <source>
        <dbReference type="ARBA" id="ARBA00004429"/>
    </source>
</evidence>
<comment type="subunit">
    <text evidence="13">Interacts with the Sec translocase complex via SecD. Specifically interacts with transmembrane segments of nascent integral membrane proteins during membrane integration.</text>
</comment>
<evidence type="ECO:0000256" key="6">
    <source>
        <dbReference type="ARBA" id="ARBA00022692"/>
    </source>
</evidence>
<keyword evidence="9 13" id="KW-0472">Membrane</keyword>
<dbReference type="NCBIfam" id="TIGR03592">
    <property type="entry name" value="yidC_oxa1_cterm"/>
    <property type="match status" value="1"/>
</dbReference>
<dbReference type="OrthoDB" id="9780552at2"/>
<evidence type="ECO:0000256" key="11">
    <source>
        <dbReference type="ARBA" id="ARBA00033245"/>
    </source>
</evidence>
<keyword evidence="6 13" id="KW-0812">Transmembrane</keyword>
<dbReference type="PRINTS" id="PR00701">
    <property type="entry name" value="60KDINNERMP"/>
</dbReference>
<feature type="transmembrane region" description="Helical" evidence="13">
    <location>
        <begin position="351"/>
        <end position="372"/>
    </location>
</feature>
<evidence type="ECO:0000256" key="7">
    <source>
        <dbReference type="ARBA" id="ARBA00022927"/>
    </source>
</evidence>
<keyword evidence="4 13" id="KW-0813">Transport</keyword>
<dbReference type="HAMAP" id="MF_01810">
    <property type="entry name" value="YidC_type1"/>
    <property type="match status" value="1"/>
</dbReference>
<sequence length="475" mass="52568">MNHSSRPRLAKLALGLTLGLLFTLTPALALKAEWRDADVNGDSKPEKVAVTNLADVALNTQGQIVGWYPKQVRGTDFKGNYNGKLNLVRPGVPLPGTLSGFTSPQAEFSQAPNGNKGGKLTATFTQGDARLTYVIDPLFLSLEVGVESGSPRVLSWSGIGGSDRPITKWLTPGNTQPTENGSGKPVYVAWQHSATKGYAMVVQPVQGFDQAKLTRTSSGDAATLEVSVPAGQPTSFRAYGGFNEMVRLHVERYLELPGLFNPDIWGRLSLALLWVMEQGHRWTGSWFFGIVLLTLIVRLLLWPLMHQQYKSMAEMNKIQPLIQEINKKFKDNPEKRTEATMKLYQEHKINPFAGCLPLFLQLPVLFVLWKVIANYEFGQGVLWIPDLALPDPFYILPILYILTTLASTYLSAAGNPDALRQGMIMNLVFVFFIFSFPSGVSIYWILSMVITLAQQWLIKRSLGDLKPATANAKSK</sequence>
<feature type="transmembrane region" description="Helical" evidence="13">
    <location>
        <begin position="392"/>
        <end position="412"/>
    </location>
</feature>
<gene>
    <name evidence="13 15" type="primary">yidC</name>
    <name evidence="15" type="ORF">Mterra_00237</name>
</gene>
<evidence type="ECO:0000313" key="16">
    <source>
        <dbReference type="Proteomes" id="UP000265715"/>
    </source>
</evidence>
<accession>A0A399F1H9</accession>
<dbReference type="GO" id="GO:0032977">
    <property type="term" value="F:membrane insertase activity"/>
    <property type="evidence" value="ECO:0007669"/>
    <property type="project" value="InterPro"/>
</dbReference>
<dbReference type="Pfam" id="PF02096">
    <property type="entry name" value="60KD_IMP"/>
    <property type="match status" value="1"/>
</dbReference>
<evidence type="ECO:0000256" key="8">
    <source>
        <dbReference type="ARBA" id="ARBA00022989"/>
    </source>
</evidence>
<comment type="subcellular location">
    <subcellularLocation>
        <location evidence="1">Cell inner membrane</location>
        <topology evidence="1">Multi-pass membrane protein</topology>
    </subcellularLocation>
    <subcellularLocation>
        <location evidence="13">Cell membrane</location>
        <topology evidence="13">Multi-pass membrane protein</topology>
    </subcellularLocation>
</comment>
<keyword evidence="16" id="KW-1185">Reference proteome</keyword>
<dbReference type="EMBL" id="QXDL01000005">
    <property type="protein sequence ID" value="RIH90637.1"/>
    <property type="molecule type" value="Genomic_DNA"/>
</dbReference>
<dbReference type="GO" id="GO:0015031">
    <property type="term" value="P:protein transport"/>
    <property type="evidence" value="ECO:0007669"/>
    <property type="project" value="UniProtKB-KW"/>
</dbReference>
<dbReference type="RefSeq" id="WP_119313500.1">
    <property type="nucleotide sequence ID" value="NZ_QXDL01000005.1"/>
</dbReference>
<protein>
    <recommendedName>
        <fullName evidence="3 13">Membrane protein insertase YidC</fullName>
    </recommendedName>
    <alternativeName>
        <fullName evidence="12 13">Foldase YidC</fullName>
    </alternativeName>
    <alternativeName>
        <fullName evidence="11 13">Membrane integrase YidC</fullName>
    </alternativeName>
    <alternativeName>
        <fullName evidence="13">Membrane protein YidC</fullName>
    </alternativeName>
</protein>
<evidence type="ECO:0000256" key="5">
    <source>
        <dbReference type="ARBA" id="ARBA00022475"/>
    </source>
</evidence>
<evidence type="ECO:0000256" key="2">
    <source>
        <dbReference type="ARBA" id="ARBA00010527"/>
    </source>
</evidence>
<organism evidence="15 16">
    <name type="scientific">Calidithermus terrae</name>
    <dbReference type="NCBI Taxonomy" id="1408545"/>
    <lineage>
        <taxon>Bacteria</taxon>
        <taxon>Thermotogati</taxon>
        <taxon>Deinococcota</taxon>
        <taxon>Deinococci</taxon>
        <taxon>Thermales</taxon>
        <taxon>Thermaceae</taxon>
        <taxon>Calidithermus</taxon>
    </lineage>
</organism>
<feature type="transmembrane region" description="Helical" evidence="13">
    <location>
        <begin position="424"/>
        <end position="446"/>
    </location>
</feature>
<reference evidence="15 16" key="1">
    <citation type="submission" date="2018-08" db="EMBL/GenBank/DDBJ databases">
        <title>Meiothermus terrae DSM 26712 genome sequencing project.</title>
        <authorList>
            <person name="Da Costa M.S."/>
            <person name="Albuquerque L."/>
            <person name="Raposo P."/>
            <person name="Froufe H.J.C."/>
            <person name="Barroso C.S."/>
            <person name="Egas C."/>
        </authorList>
    </citation>
    <scope>NUCLEOTIDE SEQUENCE [LARGE SCALE GENOMIC DNA]</scope>
    <source>
        <strain evidence="15 16">DSM 26712</strain>
    </source>
</reference>
<proteinExistence type="inferred from homology"/>
<name>A0A399F1H9_9DEIN</name>
<evidence type="ECO:0000313" key="15">
    <source>
        <dbReference type="EMBL" id="RIH90637.1"/>
    </source>
</evidence>
<dbReference type="GO" id="GO:0051205">
    <property type="term" value="P:protein insertion into membrane"/>
    <property type="evidence" value="ECO:0007669"/>
    <property type="project" value="TreeGrafter"/>
</dbReference>
<comment type="caution">
    <text evidence="15">The sequence shown here is derived from an EMBL/GenBank/DDBJ whole genome shotgun (WGS) entry which is preliminary data.</text>
</comment>
<evidence type="ECO:0000256" key="10">
    <source>
        <dbReference type="ARBA" id="ARBA00023186"/>
    </source>
</evidence>
<feature type="domain" description="Membrane insertase YidC/Oxa/ALB C-terminal" evidence="14">
    <location>
        <begin position="286"/>
        <end position="460"/>
    </location>
</feature>
<keyword evidence="10 13" id="KW-0143">Chaperone</keyword>